<reference evidence="1 2" key="1">
    <citation type="journal article" date="2018" name="Front. Plant Sci.">
        <title>Red Clover (Trifolium pratense) and Zigzag Clover (T. medium) - A Picture of Genomic Similarities and Differences.</title>
        <authorList>
            <person name="Dluhosova J."/>
            <person name="Istvanek J."/>
            <person name="Nedelnik J."/>
            <person name="Repkova J."/>
        </authorList>
    </citation>
    <scope>NUCLEOTIDE SEQUENCE [LARGE SCALE GENOMIC DNA]</scope>
    <source>
        <strain evidence="2">cv. 10/8</strain>
        <tissue evidence="1">Leaf</tissue>
    </source>
</reference>
<keyword evidence="2" id="KW-1185">Reference proteome</keyword>
<evidence type="ECO:0000313" key="2">
    <source>
        <dbReference type="Proteomes" id="UP000265520"/>
    </source>
</evidence>
<name>A0A392UHQ0_9FABA</name>
<dbReference type="EMBL" id="LXQA010829129">
    <property type="protein sequence ID" value="MCI72982.1"/>
    <property type="molecule type" value="Genomic_DNA"/>
</dbReference>
<evidence type="ECO:0000313" key="1">
    <source>
        <dbReference type="EMBL" id="MCI72982.1"/>
    </source>
</evidence>
<sequence>FGFTVYKTGGAVLRLWRKQQ</sequence>
<feature type="non-terminal residue" evidence="1">
    <location>
        <position position="1"/>
    </location>
</feature>
<dbReference type="AlphaFoldDB" id="A0A392UHQ0"/>
<dbReference type="Proteomes" id="UP000265520">
    <property type="component" value="Unassembled WGS sequence"/>
</dbReference>
<organism evidence="1 2">
    <name type="scientific">Trifolium medium</name>
    <dbReference type="NCBI Taxonomy" id="97028"/>
    <lineage>
        <taxon>Eukaryota</taxon>
        <taxon>Viridiplantae</taxon>
        <taxon>Streptophyta</taxon>
        <taxon>Embryophyta</taxon>
        <taxon>Tracheophyta</taxon>
        <taxon>Spermatophyta</taxon>
        <taxon>Magnoliopsida</taxon>
        <taxon>eudicotyledons</taxon>
        <taxon>Gunneridae</taxon>
        <taxon>Pentapetalae</taxon>
        <taxon>rosids</taxon>
        <taxon>fabids</taxon>
        <taxon>Fabales</taxon>
        <taxon>Fabaceae</taxon>
        <taxon>Papilionoideae</taxon>
        <taxon>50 kb inversion clade</taxon>
        <taxon>NPAAA clade</taxon>
        <taxon>Hologalegina</taxon>
        <taxon>IRL clade</taxon>
        <taxon>Trifolieae</taxon>
        <taxon>Trifolium</taxon>
    </lineage>
</organism>
<accession>A0A392UHQ0</accession>
<proteinExistence type="predicted"/>
<comment type="caution">
    <text evidence="1">The sequence shown here is derived from an EMBL/GenBank/DDBJ whole genome shotgun (WGS) entry which is preliminary data.</text>
</comment>
<protein>
    <submittedName>
        <fullName evidence="1">Uncharacterized protein</fullName>
    </submittedName>
</protein>